<comment type="similarity">
    <text evidence="1">Belongs to the FAH family.</text>
</comment>
<dbReference type="InterPro" id="IPR011234">
    <property type="entry name" value="Fumarylacetoacetase-like_C"/>
</dbReference>
<comment type="caution">
    <text evidence="4">The sequence shown here is derived from an EMBL/GenBank/DDBJ whole genome shotgun (WGS) entry which is preliminary data.</text>
</comment>
<feature type="domain" description="Fumarylacetoacetase-like C-terminal" evidence="3">
    <location>
        <begin position="37"/>
        <end position="243"/>
    </location>
</feature>
<keyword evidence="4" id="KW-0378">Hydrolase</keyword>
<gene>
    <name evidence="4" type="ORF">WG929_14215</name>
</gene>
<dbReference type="RefSeq" id="WP_416206593.1">
    <property type="nucleotide sequence ID" value="NZ_JBBKTX010000017.1"/>
</dbReference>
<dbReference type="InterPro" id="IPR012686">
    <property type="entry name" value="HPA_isomer/decarb_N"/>
</dbReference>
<evidence type="ECO:0000313" key="4">
    <source>
        <dbReference type="EMBL" id="MFK4753567.1"/>
    </source>
</evidence>
<protein>
    <submittedName>
        <fullName evidence="4">Fumarylacetoacetate hydrolase family protein</fullName>
    </submittedName>
</protein>
<dbReference type="EMBL" id="JBBKTX010000017">
    <property type="protein sequence ID" value="MFK4753567.1"/>
    <property type="molecule type" value="Genomic_DNA"/>
</dbReference>
<dbReference type="GO" id="GO:0016787">
    <property type="term" value="F:hydrolase activity"/>
    <property type="evidence" value="ECO:0007669"/>
    <property type="project" value="UniProtKB-KW"/>
</dbReference>
<name>A0ABW8NKR7_9GAMM</name>
<evidence type="ECO:0000259" key="3">
    <source>
        <dbReference type="Pfam" id="PF01557"/>
    </source>
</evidence>
<sequence length="258" mass="27624">MRHSRILKDGVATDLVTATDSTQNMKANQWLPATIGTVFGIALNDKALYAKLEPSFHEKPHVNPPTRPVLHIKTANTHIGYGAPIPTPADGTAIYAGPSIGVVIGKQATRVSTEQAFEYISGYTVVNEVSLAENSFYRPAVKAKCRDGFCPIGPWIVDADDVTDVAALAIKTFINGELTHTTSTDRLRTGIAELVSYLSSFMTLEAGDLIIAGTPERTEQLALKAGDTVAIEIEAIGRLENPVMVETGSESNSKTELA</sequence>
<keyword evidence="2" id="KW-0479">Metal-binding</keyword>
<dbReference type="Pfam" id="PF01557">
    <property type="entry name" value="FAA_hydrolase"/>
    <property type="match status" value="1"/>
</dbReference>
<dbReference type="NCBIfam" id="TIGR02305">
    <property type="entry name" value="HpaG-N-term"/>
    <property type="match status" value="1"/>
</dbReference>
<accession>A0ABW8NKR7</accession>
<dbReference type="PANTHER" id="PTHR42796">
    <property type="entry name" value="FUMARYLACETOACETATE HYDROLASE DOMAIN-CONTAINING PROTEIN 2A-RELATED"/>
    <property type="match status" value="1"/>
</dbReference>
<evidence type="ECO:0000313" key="5">
    <source>
        <dbReference type="Proteomes" id="UP001620597"/>
    </source>
</evidence>
<keyword evidence="5" id="KW-1185">Reference proteome</keyword>
<dbReference type="PANTHER" id="PTHR42796:SF4">
    <property type="entry name" value="FUMARYLACETOACETATE HYDROLASE DOMAIN-CONTAINING PROTEIN 2A"/>
    <property type="match status" value="1"/>
</dbReference>
<dbReference type="Proteomes" id="UP001620597">
    <property type="component" value="Unassembled WGS sequence"/>
</dbReference>
<evidence type="ECO:0000256" key="1">
    <source>
        <dbReference type="ARBA" id="ARBA00010211"/>
    </source>
</evidence>
<reference evidence="4 5" key="1">
    <citation type="submission" date="2024-03" db="EMBL/GenBank/DDBJ databases">
        <title>High-quality draft genome sequence of Oceanobacter sp. wDCs-4.</title>
        <authorList>
            <person name="Dong C."/>
        </authorList>
    </citation>
    <scope>NUCLEOTIDE SEQUENCE [LARGE SCALE GENOMIC DNA]</scope>
    <source>
        <strain evidence="5">wDCs-4</strain>
    </source>
</reference>
<dbReference type="InterPro" id="IPR036663">
    <property type="entry name" value="Fumarylacetoacetase_C_sf"/>
</dbReference>
<dbReference type="SUPFAM" id="SSF56529">
    <property type="entry name" value="FAH"/>
    <property type="match status" value="1"/>
</dbReference>
<dbReference type="Gene3D" id="3.90.850.10">
    <property type="entry name" value="Fumarylacetoacetase-like, C-terminal domain"/>
    <property type="match status" value="1"/>
</dbReference>
<organism evidence="4 5">
    <name type="scientific">Oceanobacter antarcticus</name>
    <dbReference type="NCBI Taxonomy" id="3133425"/>
    <lineage>
        <taxon>Bacteria</taxon>
        <taxon>Pseudomonadati</taxon>
        <taxon>Pseudomonadota</taxon>
        <taxon>Gammaproteobacteria</taxon>
        <taxon>Oceanospirillales</taxon>
        <taxon>Oceanospirillaceae</taxon>
        <taxon>Oceanobacter</taxon>
    </lineage>
</organism>
<dbReference type="InterPro" id="IPR051121">
    <property type="entry name" value="FAH"/>
</dbReference>
<evidence type="ECO:0000256" key="2">
    <source>
        <dbReference type="ARBA" id="ARBA00022723"/>
    </source>
</evidence>
<proteinExistence type="inferred from homology"/>